<dbReference type="AlphaFoldDB" id="A0DMM1"/>
<reference evidence="2 3" key="1">
    <citation type="journal article" date="2006" name="Nature">
        <title>Global trends of whole-genome duplications revealed by the ciliate Paramecium tetraurelia.</title>
        <authorList>
            <consortium name="Genoscope"/>
            <person name="Aury J.-M."/>
            <person name="Jaillon O."/>
            <person name="Duret L."/>
            <person name="Noel B."/>
            <person name="Jubin C."/>
            <person name="Porcel B.M."/>
            <person name="Segurens B."/>
            <person name="Daubin V."/>
            <person name="Anthouard V."/>
            <person name="Aiach N."/>
            <person name="Arnaiz O."/>
            <person name="Billaut A."/>
            <person name="Beisson J."/>
            <person name="Blanc I."/>
            <person name="Bouhouche K."/>
            <person name="Camara F."/>
            <person name="Duharcourt S."/>
            <person name="Guigo R."/>
            <person name="Gogendeau D."/>
            <person name="Katinka M."/>
            <person name="Keller A.-M."/>
            <person name="Kissmehl R."/>
            <person name="Klotz C."/>
            <person name="Koll F."/>
            <person name="Le Moue A."/>
            <person name="Lepere C."/>
            <person name="Malinsky S."/>
            <person name="Nowacki M."/>
            <person name="Nowak J.K."/>
            <person name="Plattner H."/>
            <person name="Poulain J."/>
            <person name="Ruiz F."/>
            <person name="Serrano V."/>
            <person name="Zagulski M."/>
            <person name="Dessen P."/>
            <person name="Betermier M."/>
            <person name="Weissenbach J."/>
            <person name="Scarpelli C."/>
            <person name="Schachter V."/>
            <person name="Sperling L."/>
            <person name="Meyer E."/>
            <person name="Cohen J."/>
            <person name="Wincker P."/>
        </authorList>
    </citation>
    <scope>NUCLEOTIDE SEQUENCE [LARGE SCALE GENOMIC DNA]</scope>
    <source>
        <strain evidence="2 3">Stock d4-2</strain>
    </source>
</reference>
<sequence length="144" mass="17025">MLSDLDRKVCQKHKLEIQTIDLTQSTADQDKYLCIKCLMEKIDIQNMALVDETKTMIKQMKSEQFNNKIKEYQRRIQNFKQIESQVKEMKVSINNTIDKLQSNLNQKITIMENELNDSESKTVNSTFEEDVRILSKNYKGSFNY</sequence>
<keyword evidence="3" id="KW-1185">Reference proteome</keyword>
<name>A0DMM1_PARTE</name>
<keyword evidence="1" id="KW-0175">Coiled coil</keyword>
<dbReference type="OrthoDB" id="319481at2759"/>
<dbReference type="OMA" id="SHIKARP"/>
<organism evidence="2 3">
    <name type="scientific">Paramecium tetraurelia</name>
    <dbReference type="NCBI Taxonomy" id="5888"/>
    <lineage>
        <taxon>Eukaryota</taxon>
        <taxon>Sar</taxon>
        <taxon>Alveolata</taxon>
        <taxon>Ciliophora</taxon>
        <taxon>Intramacronucleata</taxon>
        <taxon>Oligohymenophorea</taxon>
        <taxon>Peniculida</taxon>
        <taxon>Parameciidae</taxon>
        <taxon>Paramecium</taxon>
    </lineage>
</organism>
<dbReference type="EMBL" id="CT868497">
    <property type="protein sequence ID" value="CAK84288.1"/>
    <property type="molecule type" value="Genomic_DNA"/>
</dbReference>
<proteinExistence type="predicted"/>
<feature type="coiled-coil region" evidence="1">
    <location>
        <begin position="62"/>
        <end position="121"/>
    </location>
</feature>
<evidence type="ECO:0000313" key="3">
    <source>
        <dbReference type="Proteomes" id="UP000000600"/>
    </source>
</evidence>
<dbReference type="RefSeq" id="XP_001451685.1">
    <property type="nucleotide sequence ID" value="XM_001451648.1"/>
</dbReference>
<dbReference type="KEGG" id="ptm:GSPATT00039670001"/>
<dbReference type="GeneID" id="5037470"/>
<evidence type="ECO:0000256" key="1">
    <source>
        <dbReference type="SAM" id="Coils"/>
    </source>
</evidence>
<dbReference type="InParanoid" id="A0DMM1"/>
<evidence type="ECO:0000313" key="2">
    <source>
        <dbReference type="EMBL" id="CAK84288.1"/>
    </source>
</evidence>
<accession>A0DMM1</accession>
<protein>
    <submittedName>
        <fullName evidence="2">Uncharacterized protein</fullName>
    </submittedName>
</protein>
<dbReference type="HOGENOM" id="CLU_1800211_0_0_1"/>
<gene>
    <name evidence="2" type="ORF">GSPATT00039670001</name>
</gene>
<dbReference type="Proteomes" id="UP000000600">
    <property type="component" value="Unassembled WGS sequence"/>
</dbReference>